<name>A0A814JTK4_9BILA</name>
<gene>
    <name evidence="1" type="ORF">IZO911_LOCUS19837</name>
    <name evidence="2" type="ORF">KXQ929_LOCUS14283</name>
</gene>
<protein>
    <recommendedName>
        <fullName evidence="4">F-box domain-containing protein</fullName>
    </recommendedName>
</protein>
<comment type="caution">
    <text evidence="1">The sequence shown here is derived from an EMBL/GenBank/DDBJ whole genome shotgun (WGS) entry which is preliminary data.</text>
</comment>
<accession>A0A814JTK4</accession>
<dbReference type="EMBL" id="CAJNOE010000201">
    <property type="protein sequence ID" value="CAF1041850.1"/>
    <property type="molecule type" value="Genomic_DNA"/>
</dbReference>
<dbReference type="Proteomes" id="UP000663868">
    <property type="component" value="Unassembled WGS sequence"/>
</dbReference>
<evidence type="ECO:0000313" key="1">
    <source>
        <dbReference type="EMBL" id="CAF1041850.1"/>
    </source>
</evidence>
<dbReference type="InterPro" id="IPR032675">
    <property type="entry name" value="LRR_dom_sf"/>
</dbReference>
<dbReference type="Proteomes" id="UP000663860">
    <property type="component" value="Unassembled WGS sequence"/>
</dbReference>
<dbReference type="EMBL" id="CAJOBB010000788">
    <property type="protein sequence ID" value="CAF3751783.1"/>
    <property type="molecule type" value="Genomic_DNA"/>
</dbReference>
<sequence>MFYTYKEKKAWSSDSHITHPTLVLYNMSITSIENFSNEFFYEIFDYLNGCDIYQAFTNLNNRFQQLINSSSLLFKIKIDYPSKDDKLVNEFSLLNKNQIFSLSIWTWINTTEMILSLNLDSSYQRLERLAFRFIERYIVNLIVPKLNDLPRLFSLTINTDYDVEDYDNIYRFIFNLPKLKYFKCEGMDSKDFEINTSLPIASNEQFSPIEHFTIDHACTFEQFVKLISYTPQVNHLKCLDLNDNQINLNFPSSMRLTNLTHLSIEAYHITFDTFEIFFNQLNLKLKMFSFKTHVEDNNYLDANRWEQIISRKLPQLEEFYLKYIVHFQDDDQPPIYSGKPNEFLSSFWLERQWAFTIKIEDESIFYSIQPYKKRWYEYYTHDTMIYSFEQLAKSRQLIIGYVSEKISNQALIFHDCIDQILPVMQIDHLHIKDEIFLVTLDEILCLLPELDSLKIHPVEYSHPKPVTDEDLLTIYYPRNKTKITKVCLIKICRTEEVYFLFALCPLIEQLQIDCLYNIDIELFLRSFLMEIKSRSIETLRLLCFRVPTIDDDMIHKLQNMIQSENLLLDFTIKRVMDKIYVQWK</sequence>
<evidence type="ECO:0000313" key="3">
    <source>
        <dbReference type="Proteomes" id="UP000663860"/>
    </source>
</evidence>
<evidence type="ECO:0000313" key="2">
    <source>
        <dbReference type="EMBL" id="CAF3751783.1"/>
    </source>
</evidence>
<proteinExistence type="predicted"/>
<evidence type="ECO:0008006" key="4">
    <source>
        <dbReference type="Google" id="ProtNLM"/>
    </source>
</evidence>
<dbReference type="Gene3D" id="3.80.10.10">
    <property type="entry name" value="Ribonuclease Inhibitor"/>
    <property type="match status" value="1"/>
</dbReference>
<reference evidence="1" key="1">
    <citation type="submission" date="2021-02" db="EMBL/GenBank/DDBJ databases">
        <authorList>
            <person name="Nowell W R."/>
        </authorList>
    </citation>
    <scope>NUCLEOTIDE SEQUENCE</scope>
</reference>
<organism evidence="1 3">
    <name type="scientific">Adineta steineri</name>
    <dbReference type="NCBI Taxonomy" id="433720"/>
    <lineage>
        <taxon>Eukaryota</taxon>
        <taxon>Metazoa</taxon>
        <taxon>Spiralia</taxon>
        <taxon>Gnathifera</taxon>
        <taxon>Rotifera</taxon>
        <taxon>Eurotatoria</taxon>
        <taxon>Bdelloidea</taxon>
        <taxon>Adinetida</taxon>
        <taxon>Adinetidae</taxon>
        <taxon>Adineta</taxon>
    </lineage>
</organism>
<dbReference type="AlphaFoldDB" id="A0A814JTK4"/>